<keyword evidence="2" id="KW-1185">Reference proteome</keyword>
<dbReference type="AlphaFoldDB" id="A0ABD0ZYB3"/>
<gene>
    <name evidence="1" type="ORF">V5N11_008769</name>
</gene>
<accession>A0ABD0ZYB3</accession>
<dbReference type="EMBL" id="JBANAX010000768">
    <property type="protein sequence ID" value="KAL1194010.1"/>
    <property type="molecule type" value="Genomic_DNA"/>
</dbReference>
<sequence>MLQSILWAVQSMHHHKLTRVIFATEATYLIKAINRPKAWPSFQYQFSECLFGLKKIPFWRMEKEKALANRGATLIAQSVTSDARLQSYVARSYPSWLHGVFEDERVKSSV</sequence>
<evidence type="ECO:0008006" key="3">
    <source>
        <dbReference type="Google" id="ProtNLM"/>
    </source>
</evidence>
<evidence type="ECO:0000313" key="2">
    <source>
        <dbReference type="Proteomes" id="UP001558713"/>
    </source>
</evidence>
<evidence type="ECO:0000313" key="1">
    <source>
        <dbReference type="EMBL" id="KAL1194010.1"/>
    </source>
</evidence>
<name>A0ABD0ZYB3_CARAN</name>
<protein>
    <recommendedName>
        <fullName evidence="3">RNase H type-1 domain-containing protein</fullName>
    </recommendedName>
</protein>
<dbReference type="Proteomes" id="UP001558713">
    <property type="component" value="Unassembled WGS sequence"/>
</dbReference>
<reference evidence="1 2" key="1">
    <citation type="submission" date="2024-04" db="EMBL/GenBank/DDBJ databases">
        <title>Genome assembly C_amara_ONT_v2.</title>
        <authorList>
            <person name="Yant L."/>
            <person name="Moore C."/>
            <person name="Slenker M."/>
        </authorList>
    </citation>
    <scope>NUCLEOTIDE SEQUENCE [LARGE SCALE GENOMIC DNA]</scope>
    <source>
        <tissue evidence="1">Leaf</tissue>
    </source>
</reference>
<comment type="caution">
    <text evidence="1">The sequence shown here is derived from an EMBL/GenBank/DDBJ whole genome shotgun (WGS) entry which is preliminary data.</text>
</comment>
<proteinExistence type="predicted"/>
<organism evidence="1 2">
    <name type="scientific">Cardamine amara subsp. amara</name>
    <dbReference type="NCBI Taxonomy" id="228776"/>
    <lineage>
        <taxon>Eukaryota</taxon>
        <taxon>Viridiplantae</taxon>
        <taxon>Streptophyta</taxon>
        <taxon>Embryophyta</taxon>
        <taxon>Tracheophyta</taxon>
        <taxon>Spermatophyta</taxon>
        <taxon>Magnoliopsida</taxon>
        <taxon>eudicotyledons</taxon>
        <taxon>Gunneridae</taxon>
        <taxon>Pentapetalae</taxon>
        <taxon>rosids</taxon>
        <taxon>malvids</taxon>
        <taxon>Brassicales</taxon>
        <taxon>Brassicaceae</taxon>
        <taxon>Cardamineae</taxon>
        <taxon>Cardamine</taxon>
    </lineage>
</organism>